<evidence type="ECO:0000256" key="1">
    <source>
        <dbReference type="ARBA" id="ARBA00022729"/>
    </source>
</evidence>
<dbReference type="FunFam" id="2.60.40.1120:FF:000003">
    <property type="entry name" value="Outer membrane protein Omp121"/>
    <property type="match status" value="1"/>
</dbReference>
<dbReference type="NCBIfam" id="TIGR04057">
    <property type="entry name" value="SusC_RagA_signa"/>
    <property type="match status" value="1"/>
</dbReference>
<dbReference type="InterPro" id="IPR000531">
    <property type="entry name" value="Beta-barrel_TonB"/>
</dbReference>
<dbReference type="PANTHER" id="PTHR30069">
    <property type="entry name" value="TONB-DEPENDENT OUTER MEMBRANE RECEPTOR"/>
    <property type="match status" value="1"/>
</dbReference>
<accession>A0A937A9P1</accession>
<feature type="signal peptide" evidence="4">
    <location>
        <begin position="1"/>
        <end position="20"/>
    </location>
</feature>
<feature type="domain" description="TonB-dependent receptor-like beta-barrel" evidence="5">
    <location>
        <begin position="458"/>
        <end position="990"/>
    </location>
</feature>
<dbReference type="NCBIfam" id="TIGR04056">
    <property type="entry name" value="OMP_RagA_SusC"/>
    <property type="match status" value="1"/>
</dbReference>
<dbReference type="SUPFAM" id="SSF56935">
    <property type="entry name" value="Porins"/>
    <property type="match status" value="1"/>
</dbReference>
<feature type="chain" id="PRO_5037313480" evidence="4">
    <location>
        <begin position="21"/>
        <end position="1030"/>
    </location>
</feature>
<dbReference type="Gene3D" id="2.170.130.10">
    <property type="entry name" value="TonB-dependent receptor, plug domain"/>
    <property type="match status" value="1"/>
</dbReference>
<keyword evidence="2" id="KW-1134">Transmembrane beta strand</keyword>
<comment type="similarity">
    <text evidence="2 3">Belongs to the TonB-dependent receptor family.</text>
</comment>
<comment type="caution">
    <text evidence="7">The sequence shown here is derived from an EMBL/GenBank/DDBJ whole genome shotgun (WGS) entry which is preliminary data.</text>
</comment>
<dbReference type="SUPFAM" id="SSF49464">
    <property type="entry name" value="Carboxypeptidase regulatory domain-like"/>
    <property type="match status" value="1"/>
</dbReference>
<keyword evidence="2" id="KW-0812">Transmembrane</keyword>
<keyword evidence="1 4" id="KW-0732">Signal</keyword>
<sequence>MKMKIYLLVGLLLLSNWGLAQSKTVTGKVIDAETNEPLPGVNVSVKSTSRGTITNLDGEYTIEASQNDVLAFSFIGYKTLEIPVGTQSSITASLNIDIETLSEVVVVGYGEQKKKVVTGAISSVSSDQLETLPVNNVGQALQGRASGITIASNSGQPGEGATIRVRGITTLNNNDPLWVVDGVVVDNGGIGYLNQSDIASIEVLKDAASQAIYGARAAAGVILVTTKSGKSGGMNVSYNGFLGVSEPARKLDLLNATEYATLRNEASLADGNAVVFENPESFGEGTDWQDLIFNNEAKRQNHELSISGGNDRSTYYFSFGYLEQEGIVATDISKYQRTNLRLNSTHKIKDWLTIGENIGYSHDKSVGLGNTNSEFGGPLSSAINLDPITPAVITDNDVANGAPYATNPVVRDAAGRPYGISSIVQQEMINPLAYIQTRLGNNNFGDNFVGNVFAEVKPIEGLTLRSTIGSKIAFYGGKYFTPIFYLNTTNQNLKTNVSGNLNRRFDWNLENTASYSNSIDKHNFTVLIGQGAYRENQVLSFDVAKANIPADNYDDASFSFNVPSDDITGGAGEGTIHTVSSLFTRLNYNFGEKYLLTAVLRRDGSSRFGSNNKYGFFPSGSIGWVATSESFWPSNNVLNFLKVRGGYGVVGSDNIGDFRFLSTIGGGRNYTFGNANTSSNGYSPNAPANPDLKWEETSQLNIGFEATVLNNLDITFDWYKKQTTDILRGQPIPGYLGVIGQPEANVGDMQNTGVELELGYRENIGDLNFSVVGNVSYLQNKVTNLGDVEYYNTSSIQTMGTIARMQVGQPINAFYGYERLGVFQTQEEINNYTGSEGLIQPNAQPGDFKWADLDGNGVIDEDDRTFLGSPIPDWSFGISLNADYKGFDLYVLGQGVAGNQIFQGLRRLDISTANYQSAALGRWTGPGTSNDYPRLTNTDPNKNFQNPSDFYIEDGDYFRFKVVQVGYNLPLSIVERSGLNKARIYVMAENLLTFTKYTGYDPEIGGGSFGIDRGIYPQARSYMIGVSLGF</sequence>
<keyword evidence="2" id="KW-0998">Cell outer membrane</keyword>
<dbReference type="Gene3D" id="2.60.40.1120">
    <property type="entry name" value="Carboxypeptidase-like, regulatory domain"/>
    <property type="match status" value="1"/>
</dbReference>
<feature type="domain" description="TonB-dependent receptor plug" evidence="6">
    <location>
        <begin position="114"/>
        <end position="221"/>
    </location>
</feature>
<dbReference type="InterPro" id="IPR012910">
    <property type="entry name" value="Plug_dom"/>
</dbReference>
<keyword evidence="3" id="KW-0798">TonB box</keyword>
<reference evidence="7" key="1">
    <citation type="submission" date="2021-01" db="EMBL/GenBank/DDBJ databases">
        <title>Marivirga sp. nov., isolated from intertidal surface sediments.</title>
        <authorList>
            <person name="Zhang M."/>
        </authorList>
    </citation>
    <scope>NUCLEOTIDE SEQUENCE</scope>
    <source>
        <strain evidence="7">SM1354</strain>
    </source>
</reference>
<keyword evidence="2" id="KW-0813">Transport</keyword>
<dbReference type="EMBL" id="JAERQG010000003">
    <property type="protein sequence ID" value="MBL0766402.1"/>
    <property type="molecule type" value="Genomic_DNA"/>
</dbReference>
<dbReference type="InterPro" id="IPR008969">
    <property type="entry name" value="CarboxyPept-like_regulatory"/>
</dbReference>
<dbReference type="InterPro" id="IPR023996">
    <property type="entry name" value="TonB-dep_OMP_SusC/RagA"/>
</dbReference>
<keyword evidence="8" id="KW-1185">Reference proteome</keyword>
<evidence type="ECO:0000256" key="4">
    <source>
        <dbReference type="SAM" id="SignalP"/>
    </source>
</evidence>
<proteinExistence type="inferred from homology"/>
<evidence type="ECO:0000313" key="8">
    <source>
        <dbReference type="Proteomes" id="UP000642920"/>
    </source>
</evidence>
<dbReference type="AlphaFoldDB" id="A0A937A9P1"/>
<dbReference type="InterPro" id="IPR023997">
    <property type="entry name" value="TonB-dep_OMP_SusC/RagA_CS"/>
</dbReference>
<protein>
    <submittedName>
        <fullName evidence="7">TonB-dependent receptor</fullName>
    </submittedName>
</protein>
<dbReference type="Pfam" id="PF07715">
    <property type="entry name" value="Plug"/>
    <property type="match status" value="1"/>
</dbReference>
<keyword evidence="2 3" id="KW-0472">Membrane</keyword>
<dbReference type="GO" id="GO:0009279">
    <property type="term" value="C:cell outer membrane"/>
    <property type="evidence" value="ECO:0007669"/>
    <property type="project" value="UniProtKB-SubCell"/>
</dbReference>
<evidence type="ECO:0000256" key="3">
    <source>
        <dbReference type="RuleBase" id="RU003357"/>
    </source>
</evidence>
<dbReference type="GO" id="GO:0044718">
    <property type="term" value="P:siderophore transmembrane transport"/>
    <property type="evidence" value="ECO:0007669"/>
    <property type="project" value="TreeGrafter"/>
</dbReference>
<gene>
    <name evidence="7" type="ORF">JKP34_14140</name>
</gene>
<dbReference type="GO" id="GO:0015344">
    <property type="term" value="F:siderophore uptake transmembrane transporter activity"/>
    <property type="evidence" value="ECO:0007669"/>
    <property type="project" value="TreeGrafter"/>
</dbReference>
<comment type="subcellular location">
    <subcellularLocation>
        <location evidence="2">Cell outer membrane</location>
        <topology evidence="2">Multi-pass membrane protein</topology>
    </subcellularLocation>
</comment>
<dbReference type="Pfam" id="PF13715">
    <property type="entry name" value="CarbopepD_reg_2"/>
    <property type="match status" value="1"/>
</dbReference>
<evidence type="ECO:0000313" key="7">
    <source>
        <dbReference type="EMBL" id="MBL0766402.1"/>
    </source>
</evidence>
<dbReference type="Pfam" id="PF00593">
    <property type="entry name" value="TonB_dep_Rec_b-barrel"/>
    <property type="match status" value="1"/>
</dbReference>
<dbReference type="PANTHER" id="PTHR30069:SF29">
    <property type="entry name" value="HEMOGLOBIN AND HEMOGLOBIN-HAPTOGLOBIN-BINDING PROTEIN 1-RELATED"/>
    <property type="match status" value="1"/>
</dbReference>
<dbReference type="InterPro" id="IPR039426">
    <property type="entry name" value="TonB-dep_rcpt-like"/>
</dbReference>
<keyword evidence="7" id="KW-0675">Receptor</keyword>
<organism evidence="7 8">
    <name type="scientific">Marivirga atlantica</name>
    <dbReference type="NCBI Taxonomy" id="1548457"/>
    <lineage>
        <taxon>Bacteria</taxon>
        <taxon>Pseudomonadati</taxon>
        <taxon>Bacteroidota</taxon>
        <taxon>Cytophagia</taxon>
        <taxon>Cytophagales</taxon>
        <taxon>Marivirgaceae</taxon>
        <taxon>Marivirga</taxon>
    </lineage>
</organism>
<dbReference type="PROSITE" id="PS52016">
    <property type="entry name" value="TONB_DEPENDENT_REC_3"/>
    <property type="match status" value="1"/>
</dbReference>
<dbReference type="Proteomes" id="UP000642920">
    <property type="component" value="Unassembled WGS sequence"/>
</dbReference>
<evidence type="ECO:0000259" key="5">
    <source>
        <dbReference type="Pfam" id="PF00593"/>
    </source>
</evidence>
<name>A0A937A9P1_9BACT</name>
<evidence type="ECO:0000259" key="6">
    <source>
        <dbReference type="Pfam" id="PF07715"/>
    </source>
</evidence>
<evidence type="ECO:0000256" key="2">
    <source>
        <dbReference type="PROSITE-ProRule" id="PRU01360"/>
    </source>
</evidence>
<dbReference type="InterPro" id="IPR037066">
    <property type="entry name" value="Plug_dom_sf"/>
</dbReference>